<dbReference type="STRING" id="1910958.BTM30_03270"/>
<evidence type="ECO:0000313" key="2">
    <source>
        <dbReference type="Proteomes" id="UP000240206"/>
    </source>
</evidence>
<dbReference type="EMBL" id="PXVC01000032">
    <property type="protein sequence ID" value="PSI01401.1"/>
    <property type="molecule type" value="Genomic_DNA"/>
</dbReference>
<keyword evidence="2" id="KW-1185">Reference proteome</keyword>
<proteinExistence type="predicted"/>
<evidence type="ECO:0000313" key="1">
    <source>
        <dbReference type="EMBL" id="PSI01401.1"/>
    </source>
</evidence>
<organism evidence="1 2">
    <name type="scientific">Synechococcus lacustris str. Tous</name>
    <dbReference type="NCBI Taxonomy" id="1910958"/>
    <lineage>
        <taxon>Bacteria</taxon>
        <taxon>Bacillati</taxon>
        <taxon>Cyanobacteriota</taxon>
        <taxon>Cyanophyceae</taxon>
        <taxon>Synechococcales</taxon>
        <taxon>Synechococcaceae</taxon>
        <taxon>Synechococcus</taxon>
    </lineage>
</organism>
<dbReference type="PANTHER" id="PTHR34573">
    <property type="entry name" value="VKC DOMAIN-CONTAINING PROTEIN"/>
    <property type="match status" value="1"/>
</dbReference>
<reference evidence="2" key="1">
    <citation type="submission" date="2018-03" db="EMBL/GenBank/DDBJ databases">
        <title>Ecological and genomic features of two cosmopolitan and abundant freshwater picocyanobacteria.</title>
        <authorList>
            <person name="Cabello-Yeves P.J."/>
            <person name="Picazo A."/>
            <person name="Camacho A."/>
            <person name="Callieri C."/>
            <person name="Rosselli R."/>
            <person name="Roda-Garcia J."/>
            <person name="Coutinho F.H."/>
            <person name="Rodriguez-Valera F."/>
        </authorList>
    </citation>
    <scope>NUCLEOTIDE SEQUENCE [LARGE SCALE GENOMIC DNA]</scope>
    <source>
        <strain evidence="2">Tous</strain>
    </source>
</reference>
<sequence>MARFGWALPLLAYLWVAPLEMPARAGNLGDAVSPSTAEQLKFAKALKQAGAIFYGAWWCTHCFHQKNLFGTEAGRELPYVECDKEDAGRERCKKAGIKAFPTWTLGEKRKEGVMNLKELRSWAEL</sequence>
<dbReference type="RefSeq" id="WP_106500126.1">
    <property type="nucleotide sequence ID" value="NZ_PXVC01000032.1"/>
</dbReference>
<protein>
    <recommendedName>
        <fullName evidence="3">Thioredoxin domain-containing protein</fullName>
    </recommendedName>
</protein>
<name>A0A2P7EDU6_9SYNE</name>
<dbReference type="PANTHER" id="PTHR34573:SF1">
    <property type="entry name" value="VITAMIN K EPOXIDE REDUCTASE DOMAIN-CONTAINING PROTEIN"/>
    <property type="match status" value="1"/>
</dbReference>
<evidence type="ECO:0008006" key="3">
    <source>
        <dbReference type="Google" id="ProtNLM"/>
    </source>
</evidence>
<dbReference type="SUPFAM" id="SSF52833">
    <property type="entry name" value="Thioredoxin-like"/>
    <property type="match status" value="1"/>
</dbReference>
<dbReference type="AlphaFoldDB" id="A0A2P7EDU6"/>
<dbReference type="Gene3D" id="3.40.30.10">
    <property type="entry name" value="Glutaredoxin"/>
    <property type="match status" value="1"/>
</dbReference>
<dbReference type="Proteomes" id="UP000240206">
    <property type="component" value="Unassembled WGS sequence"/>
</dbReference>
<gene>
    <name evidence="1" type="ORF">C7K08_08045</name>
</gene>
<dbReference type="InterPro" id="IPR036249">
    <property type="entry name" value="Thioredoxin-like_sf"/>
</dbReference>
<comment type="caution">
    <text evidence="1">The sequence shown here is derived from an EMBL/GenBank/DDBJ whole genome shotgun (WGS) entry which is preliminary data.</text>
</comment>
<accession>A0A2P7EDU6</accession>